<keyword evidence="2" id="KW-1185">Reference proteome</keyword>
<sequence length="131" mass="14813">MRAEALHCEDGLSHAVGFHEQNAFKRIRWEYLVEHRVILVRGPIDRATCGLDQSEMVPASYLGAALKHEVFEEVREAGSARAFGTKTDAVVDTDSHCRSTRERLYDYTQAIWQRVPLEAWNGHVAHPRGVG</sequence>
<organism evidence="1 2">
    <name type="scientific">Streptomyces thermospinosisporus</name>
    <dbReference type="NCBI Taxonomy" id="161482"/>
    <lineage>
        <taxon>Bacteria</taxon>
        <taxon>Bacillati</taxon>
        <taxon>Actinomycetota</taxon>
        <taxon>Actinomycetes</taxon>
        <taxon>Kitasatosporales</taxon>
        <taxon>Streptomycetaceae</taxon>
        <taxon>Streptomyces</taxon>
    </lineage>
</organism>
<accession>A0ABP4K166</accession>
<evidence type="ECO:0000313" key="2">
    <source>
        <dbReference type="Proteomes" id="UP001500973"/>
    </source>
</evidence>
<gene>
    <name evidence="1" type="ORF">GCM10009601_60520</name>
</gene>
<proteinExistence type="predicted"/>
<name>A0ABP4K166_9ACTN</name>
<evidence type="ECO:0000313" key="1">
    <source>
        <dbReference type="EMBL" id="GAA1435097.1"/>
    </source>
</evidence>
<reference evidence="2" key="1">
    <citation type="journal article" date="2019" name="Int. J. Syst. Evol. Microbiol.">
        <title>The Global Catalogue of Microorganisms (GCM) 10K type strain sequencing project: providing services to taxonomists for standard genome sequencing and annotation.</title>
        <authorList>
            <consortium name="The Broad Institute Genomics Platform"/>
            <consortium name="The Broad Institute Genome Sequencing Center for Infectious Disease"/>
            <person name="Wu L."/>
            <person name="Ma J."/>
        </authorList>
    </citation>
    <scope>NUCLEOTIDE SEQUENCE [LARGE SCALE GENOMIC DNA]</scope>
    <source>
        <strain evidence="2">JCM 11756</strain>
    </source>
</reference>
<protein>
    <submittedName>
        <fullName evidence="1">Uncharacterized protein</fullName>
    </submittedName>
</protein>
<dbReference type="EMBL" id="BAAAIZ010000127">
    <property type="protein sequence ID" value="GAA1435097.1"/>
    <property type="molecule type" value="Genomic_DNA"/>
</dbReference>
<dbReference type="Proteomes" id="UP001500973">
    <property type="component" value="Unassembled WGS sequence"/>
</dbReference>
<comment type="caution">
    <text evidence="1">The sequence shown here is derived from an EMBL/GenBank/DDBJ whole genome shotgun (WGS) entry which is preliminary data.</text>
</comment>